<proteinExistence type="predicted"/>
<organism evidence="1 2">
    <name type="scientific">Paenibacillus chondroitinus</name>
    <dbReference type="NCBI Taxonomy" id="59842"/>
    <lineage>
        <taxon>Bacteria</taxon>
        <taxon>Bacillati</taxon>
        <taxon>Bacillota</taxon>
        <taxon>Bacilli</taxon>
        <taxon>Bacillales</taxon>
        <taxon>Paenibacillaceae</taxon>
        <taxon>Paenibacillus</taxon>
    </lineage>
</organism>
<sequence length="77" mass="9043">MKATGYILKPIQLKEVTSVLKKARDTIEMEFQREQVIQRLTSQLSENMSALCERQNGQSILSFHQNEDYGYFRRFGL</sequence>
<evidence type="ECO:0000313" key="2">
    <source>
        <dbReference type="Proteomes" id="UP001355653"/>
    </source>
</evidence>
<comment type="caution">
    <text evidence="1">The sequence shown here is derived from an EMBL/GenBank/DDBJ whole genome shotgun (WGS) entry which is preliminary data.</text>
</comment>
<gene>
    <name evidence="1" type="ORF">P5G65_15625</name>
</gene>
<dbReference type="InterPro" id="IPR011006">
    <property type="entry name" value="CheY-like_superfamily"/>
</dbReference>
<protein>
    <recommendedName>
        <fullName evidence="3">Response regulatory domain-containing protein</fullName>
    </recommendedName>
</protein>
<dbReference type="EMBL" id="JAROBY010000025">
    <property type="protein sequence ID" value="MEB4795335.1"/>
    <property type="molecule type" value="Genomic_DNA"/>
</dbReference>
<reference evidence="1 2" key="1">
    <citation type="submission" date="2023-03" db="EMBL/GenBank/DDBJ databases">
        <title>Bacillus Genome Sequencing.</title>
        <authorList>
            <person name="Dunlap C."/>
        </authorList>
    </citation>
    <scope>NUCLEOTIDE SEQUENCE [LARGE SCALE GENOMIC DNA]</scope>
    <source>
        <strain evidence="1 2">NRS-1351</strain>
    </source>
</reference>
<evidence type="ECO:0000313" key="1">
    <source>
        <dbReference type="EMBL" id="MEB4795335.1"/>
    </source>
</evidence>
<dbReference type="Proteomes" id="UP001355653">
    <property type="component" value="Unassembled WGS sequence"/>
</dbReference>
<keyword evidence="2" id="KW-1185">Reference proteome</keyword>
<dbReference type="RefSeq" id="WP_246069408.1">
    <property type="nucleotide sequence ID" value="NZ_JAROBY010000025.1"/>
</dbReference>
<accession>A0ABU6DD75</accession>
<name>A0ABU6DD75_9BACL</name>
<dbReference type="SUPFAM" id="SSF52172">
    <property type="entry name" value="CheY-like"/>
    <property type="match status" value="1"/>
</dbReference>
<evidence type="ECO:0008006" key="3">
    <source>
        <dbReference type="Google" id="ProtNLM"/>
    </source>
</evidence>